<sequence length="958" mass="104851">MLQQCGSSTGDLVVSRDQSGMDCMPLRPEHFDYLLSEQAKSRLALRELQHEVGALLEFRDLVIETFPDLRHKMAASATASVISSPNSGNSGSTARRTAEWEPGKVRRRIAAAPRESETPTSLPRSRSNSHSGGSKNSATVQDSGFSTETSSKDSASTAIPLIRPASPSTNTTSVTNTSKPVLDEAEDELWNLLDVIHRKGIRLREEVESLQGRIESSPAPDDLIAGDVLEAVKRVTSSSSTTISTTDEATHDKTDNISNINCNNNFNDNDNNNKAQAQVVERLTHEREQLLDKVAALEAEAISSRTRTQQLQSEVAELAAIKTDLEDRLRGLTERPECEFLTLKSPESPSKKSPVNTTTITRSSKSTAHKSRFRTRTIEKNVLANVPITTEEFDPDAAVQERRVRLGALDSILVSPTRVAHVSGVDRHKIAAILREHSPLELQRHLITSTVHNQCLQKRLDEVQKSTETLSERLDKAREENDDLRFQLDRQNIELEGTRALVRVLEKQHQQLQPVDGDPESEVETREPCCLEAGSSTESARDHHQPATVSLSQAGTTLHEAVKPSPRRRPPSRIPLPDSSTKSAILSTLSSSAPSRASYSALTNGKSESRESLKTSLKSLTAKPPRDSSRDSFTSGQNPSASKSLSAKTRDSSRESLNKSLPKNPRESNSRESLSRSSLPRSNNSATARDSLSRSSLSRARDSLESAHTNLMNSAAANNNNNNNVNSNHIINGSHQQSSTSTSSTSSSLRRPLAPARRSHSLARVSIDTDTTGKVRPPKLAFWTSWMKVLRRLNGDGYNCYEQSVKEAQASVHSSPIGCPNTQLALTRVRQSLALTDPPSSWCSSSSGFRLSDSSLCPDSLNPDDNDYSNTATSITGSTKIEFIIGSPTRRFKSTVPWQSNQQHQHINHQQYFDSINSSTGTGGMAPESLMTDEFPPRSGEALAECDSLDDNPISSED</sequence>
<protein>
    <submittedName>
        <fullName evidence="3">Uncharacterized protein</fullName>
    </submittedName>
</protein>
<feature type="region of interest" description="Disordered" evidence="2">
    <location>
        <begin position="914"/>
        <end position="958"/>
    </location>
</feature>
<dbReference type="AlphaFoldDB" id="A0AAV7J6Q2"/>
<feature type="region of interest" description="Disordered" evidence="2">
    <location>
        <begin position="533"/>
        <end position="771"/>
    </location>
</feature>
<feature type="region of interest" description="Disordered" evidence="2">
    <location>
        <begin position="344"/>
        <end position="371"/>
    </location>
</feature>
<feature type="compositionally biased region" description="Basic and acidic residues" evidence="2">
    <location>
        <begin position="664"/>
        <end position="674"/>
    </location>
</feature>
<feature type="compositionally biased region" description="Polar residues" evidence="2">
    <location>
        <begin position="79"/>
        <end position="95"/>
    </location>
</feature>
<reference evidence="3 4" key="1">
    <citation type="journal article" date="2021" name="J. Hered.">
        <title>A chromosome-level genome assembly of the parasitoid wasp, Cotesia glomerata (Hymenoptera: Braconidae).</title>
        <authorList>
            <person name="Pinto B.J."/>
            <person name="Weis J.J."/>
            <person name="Gamble T."/>
            <person name="Ode P.J."/>
            <person name="Paul R."/>
            <person name="Zaspel J.M."/>
        </authorList>
    </citation>
    <scope>NUCLEOTIDE SEQUENCE [LARGE SCALE GENOMIC DNA]</scope>
    <source>
        <strain evidence="3">CgM1</strain>
    </source>
</reference>
<feature type="compositionally biased region" description="Low complexity" evidence="2">
    <location>
        <begin position="344"/>
        <end position="354"/>
    </location>
</feature>
<feature type="compositionally biased region" description="Low complexity" evidence="2">
    <location>
        <begin position="166"/>
        <end position="180"/>
    </location>
</feature>
<feature type="compositionally biased region" description="Low complexity" evidence="2">
    <location>
        <begin position="713"/>
        <end position="728"/>
    </location>
</feature>
<keyword evidence="4" id="KW-1185">Reference proteome</keyword>
<keyword evidence="1" id="KW-0175">Coiled coil</keyword>
<feature type="compositionally biased region" description="Polar residues" evidence="2">
    <location>
        <begin position="118"/>
        <end position="157"/>
    </location>
</feature>
<feature type="compositionally biased region" description="Polar residues" evidence="2">
    <location>
        <begin position="547"/>
        <end position="556"/>
    </location>
</feature>
<evidence type="ECO:0000256" key="2">
    <source>
        <dbReference type="SAM" id="MobiDB-lite"/>
    </source>
</evidence>
<feature type="compositionally biased region" description="Low complexity" evidence="2">
    <location>
        <begin position="738"/>
        <end position="748"/>
    </location>
</feature>
<feature type="compositionally biased region" description="Polar residues" evidence="2">
    <location>
        <begin position="631"/>
        <end position="647"/>
    </location>
</feature>
<dbReference type="Proteomes" id="UP000826195">
    <property type="component" value="Unassembled WGS sequence"/>
</dbReference>
<feature type="compositionally biased region" description="Low complexity" evidence="2">
    <location>
        <begin position="575"/>
        <end position="602"/>
    </location>
</feature>
<feature type="compositionally biased region" description="Low complexity" evidence="2">
    <location>
        <begin position="675"/>
        <end position="698"/>
    </location>
</feature>
<proteinExistence type="predicted"/>
<evidence type="ECO:0000313" key="4">
    <source>
        <dbReference type="Proteomes" id="UP000826195"/>
    </source>
</evidence>
<organism evidence="3 4">
    <name type="scientific">Cotesia glomerata</name>
    <name type="common">Lepidopteran parasitic wasp</name>
    <name type="synonym">Apanteles glomeratus</name>
    <dbReference type="NCBI Taxonomy" id="32391"/>
    <lineage>
        <taxon>Eukaryota</taxon>
        <taxon>Metazoa</taxon>
        <taxon>Ecdysozoa</taxon>
        <taxon>Arthropoda</taxon>
        <taxon>Hexapoda</taxon>
        <taxon>Insecta</taxon>
        <taxon>Pterygota</taxon>
        <taxon>Neoptera</taxon>
        <taxon>Endopterygota</taxon>
        <taxon>Hymenoptera</taxon>
        <taxon>Apocrita</taxon>
        <taxon>Ichneumonoidea</taxon>
        <taxon>Braconidae</taxon>
        <taxon>Microgastrinae</taxon>
        <taxon>Cotesia</taxon>
    </lineage>
</organism>
<feature type="coiled-coil region" evidence="1">
    <location>
        <begin position="273"/>
        <end position="335"/>
    </location>
</feature>
<gene>
    <name evidence="3" type="ORF">KQX54_006623</name>
</gene>
<feature type="compositionally biased region" description="Basic and acidic residues" evidence="2">
    <location>
        <begin position="648"/>
        <end position="657"/>
    </location>
</feature>
<evidence type="ECO:0000256" key="1">
    <source>
        <dbReference type="SAM" id="Coils"/>
    </source>
</evidence>
<dbReference type="EMBL" id="JAHXZJ010000001">
    <property type="protein sequence ID" value="KAH0567096.1"/>
    <property type="molecule type" value="Genomic_DNA"/>
</dbReference>
<feature type="coiled-coil region" evidence="1">
    <location>
        <begin position="453"/>
        <end position="508"/>
    </location>
</feature>
<feature type="compositionally biased region" description="Polar residues" evidence="2">
    <location>
        <begin position="355"/>
        <end position="366"/>
    </location>
</feature>
<name>A0AAV7J6Q2_COTGL</name>
<comment type="caution">
    <text evidence="3">The sequence shown here is derived from an EMBL/GenBank/DDBJ whole genome shotgun (WGS) entry which is preliminary data.</text>
</comment>
<evidence type="ECO:0000313" key="3">
    <source>
        <dbReference type="EMBL" id="KAH0567096.1"/>
    </source>
</evidence>
<accession>A0AAV7J6Q2</accession>
<feature type="region of interest" description="Disordered" evidence="2">
    <location>
        <begin position="79"/>
        <end position="180"/>
    </location>
</feature>